<evidence type="ECO:0000313" key="2">
    <source>
        <dbReference type="Proteomes" id="UP000001108"/>
    </source>
</evidence>
<name>A6U8S3_SINMW</name>
<accession>A6U8S3</accession>
<dbReference type="AlphaFoldDB" id="A6U8S3"/>
<proteinExistence type="predicted"/>
<dbReference type="HOGENOM" id="CLU_3239695_0_0_5"/>
<organism evidence="1 2">
    <name type="scientific">Sinorhizobium medicae (strain WSM419)</name>
    <name type="common">Ensifer medicae</name>
    <dbReference type="NCBI Taxonomy" id="366394"/>
    <lineage>
        <taxon>Bacteria</taxon>
        <taxon>Pseudomonadati</taxon>
        <taxon>Pseudomonadota</taxon>
        <taxon>Alphaproteobacteria</taxon>
        <taxon>Hyphomicrobiales</taxon>
        <taxon>Rhizobiaceae</taxon>
        <taxon>Sinorhizobium/Ensifer group</taxon>
        <taxon>Sinorhizobium</taxon>
    </lineage>
</organism>
<dbReference type="STRING" id="366394.Smed_1203"/>
<gene>
    <name evidence="1" type="ordered locus">Smed_1203</name>
</gene>
<sequence>MRSWRNPGSLIEGGRPGPPYRHLLLRGIQVTLDEQPWKGLPWK</sequence>
<dbReference type="EMBL" id="CP000738">
    <property type="protein sequence ID" value="ABR60053.1"/>
    <property type="molecule type" value="Genomic_DNA"/>
</dbReference>
<dbReference type="Proteomes" id="UP000001108">
    <property type="component" value="Chromosome"/>
</dbReference>
<reference evidence="2" key="1">
    <citation type="submission" date="2007-06" db="EMBL/GenBank/DDBJ databases">
        <title>Complete sequence of Sinorhizobium medicae WSM419 chromosome.</title>
        <authorList>
            <consortium name="US DOE Joint Genome Institute"/>
            <person name="Copeland A."/>
            <person name="Lucas S."/>
            <person name="Lapidus A."/>
            <person name="Barry K."/>
            <person name="Glavina del Rio T."/>
            <person name="Dalin E."/>
            <person name="Tice H."/>
            <person name="Pitluck S."/>
            <person name="Chain P."/>
            <person name="Malfatti S."/>
            <person name="Shin M."/>
            <person name="Vergez L."/>
            <person name="Schmutz J."/>
            <person name="Larimer F."/>
            <person name="Land M."/>
            <person name="Hauser L."/>
            <person name="Kyrpides N."/>
            <person name="Mikhailova N."/>
            <person name="Reeve W.G."/>
            <person name="Richardson P."/>
        </authorList>
    </citation>
    <scope>NUCLEOTIDE SEQUENCE [LARGE SCALE GENOMIC DNA]</scope>
    <source>
        <strain evidence="2">WSM419</strain>
    </source>
</reference>
<evidence type="ECO:0000313" key="1">
    <source>
        <dbReference type="EMBL" id="ABR60053.1"/>
    </source>
</evidence>
<protein>
    <submittedName>
        <fullName evidence="1">Uncharacterized protein</fullName>
    </submittedName>
</protein>
<dbReference type="KEGG" id="smd:Smed_1203"/>
<reference evidence="1 2" key="2">
    <citation type="journal article" date="2010" name="Stand. Genomic Sci.">
        <title>Complete genome sequence of the Medicago microsymbiont Ensifer (Sinorhizobium) medicae strain WSM419.</title>
        <authorList>
            <person name="Reeve W."/>
            <person name="Chain P."/>
            <person name="O'Hara G."/>
            <person name="Ardley J."/>
            <person name="Nandesena K."/>
            <person name="Brau L."/>
            <person name="Tiwari R."/>
            <person name="Malfatti S."/>
            <person name="Kiss H."/>
            <person name="Lapidus A."/>
            <person name="Copeland A."/>
            <person name="Nolan M."/>
            <person name="Land M."/>
            <person name="Hauser L."/>
            <person name="Chang Y.J."/>
            <person name="Ivanova N."/>
            <person name="Mavromatis K."/>
            <person name="Markowitz V."/>
            <person name="Kyrpides N."/>
            <person name="Gollagher M."/>
            <person name="Yates R."/>
            <person name="Dilworth M."/>
            <person name="Howieson J."/>
        </authorList>
    </citation>
    <scope>NUCLEOTIDE SEQUENCE [LARGE SCALE GENOMIC DNA]</scope>
    <source>
        <strain evidence="1 2">WSM419</strain>
    </source>
</reference>